<dbReference type="OrthoDB" id="25129at2759"/>
<protein>
    <submittedName>
        <fullName evidence="3">DUF3800 domain-containing protein</fullName>
    </submittedName>
</protein>
<gene>
    <name evidence="1" type="ORF">HPBE_LOCUS21338</name>
</gene>
<evidence type="ECO:0000313" key="2">
    <source>
        <dbReference type="Proteomes" id="UP000050761"/>
    </source>
</evidence>
<reference evidence="3" key="2">
    <citation type="submission" date="2019-09" db="UniProtKB">
        <authorList>
            <consortium name="WormBaseParasite"/>
        </authorList>
    </citation>
    <scope>IDENTIFICATION</scope>
</reference>
<accession>A0A183GFX5</accession>
<sequence>MVKGKFRTALSKRKIFRDRESRKALVVLDGTRESAYLFRQIEDSVKQTNFKRLMIEPSVRFLLSSLNDNEVDLVEQKLSALRDALDLPYYVIHLAAVFGDINIDDSGRCIGLQQVSCPIFFVMVDQFHSGGAHEMKHLLSRTPGIKSSFEFHLGLSGFSPLWIRRIATKQSGKNVALFCSSSE</sequence>
<keyword evidence="2" id="KW-1185">Reference proteome</keyword>
<dbReference type="AlphaFoldDB" id="A0A183GFX5"/>
<accession>A0A3P8C1Y4</accession>
<dbReference type="WBParaSite" id="HPBE_0002133901-mRNA-1">
    <property type="protein sequence ID" value="HPBE_0002133901-mRNA-1"/>
    <property type="gene ID" value="HPBE_0002133901"/>
</dbReference>
<dbReference type="EMBL" id="UZAH01032912">
    <property type="protein sequence ID" value="VDP24620.1"/>
    <property type="molecule type" value="Genomic_DNA"/>
</dbReference>
<evidence type="ECO:0000313" key="1">
    <source>
        <dbReference type="EMBL" id="VDP24620.1"/>
    </source>
</evidence>
<name>A0A183GFX5_HELPZ</name>
<proteinExistence type="predicted"/>
<reference evidence="1 2" key="1">
    <citation type="submission" date="2018-11" db="EMBL/GenBank/DDBJ databases">
        <authorList>
            <consortium name="Pathogen Informatics"/>
        </authorList>
    </citation>
    <scope>NUCLEOTIDE SEQUENCE [LARGE SCALE GENOMIC DNA]</scope>
</reference>
<evidence type="ECO:0000313" key="3">
    <source>
        <dbReference type="WBParaSite" id="HPBE_0002133901-mRNA-1"/>
    </source>
</evidence>
<dbReference type="Proteomes" id="UP000050761">
    <property type="component" value="Unassembled WGS sequence"/>
</dbReference>
<organism evidence="2 3">
    <name type="scientific">Heligmosomoides polygyrus</name>
    <name type="common">Parasitic roundworm</name>
    <dbReference type="NCBI Taxonomy" id="6339"/>
    <lineage>
        <taxon>Eukaryota</taxon>
        <taxon>Metazoa</taxon>
        <taxon>Ecdysozoa</taxon>
        <taxon>Nematoda</taxon>
        <taxon>Chromadorea</taxon>
        <taxon>Rhabditida</taxon>
        <taxon>Rhabditina</taxon>
        <taxon>Rhabditomorpha</taxon>
        <taxon>Strongyloidea</taxon>
        <taxon>Heligmosomidae</taxon>
        <taxon>Heligmosomoides</taxon>
    </lineage>
</organism>